<dbReference type="InterPro" id="IPR024425">
    <property type="entry name" value="LiaF-like_C"/>
</dbReference>
<evidence type="ECO:0000313" key="3">
    <source>
        <dbReference type="EMBL" id="MBB6454069.1"/>
    </source>
</evidence>
<name>A0A841Q6C6_9BACI</name>
<keyword evidence="4" id="KW-1185">Reference proteome</keyword>
<dbReference type="InterPro" id="IPR047793">
    <property type="entry name" value="LiaF_C"/>
</dbReference>
<keyword evidence="1" id="KW-0812">Transmembrane</keyword>
<feature type="transmembrane region" description="Helical" evidence="1">
    <location>
        <begin position="12"/>
        <end position="45"/>
    </location>
</feature>
<keyword evidence="1" id="KW-1133">Transmembrane helix</keyword>
<evidence type="ECO:0000313" key="4">
    <source>
        <dbReference type="Proteomes" id="UP000581688"/>
    </source>
</evidence>
<evidence type="ECO:0000259" key="2">
    <source>
        <dbReference type="Pfam" id="PF09922"/>
    </source>
</evidence>
<feature type="transmembrane region" description="Helical" evidence="1">
    <location>
        <begin position="57"/>
        <end position="88"/>
    </location>
</feature>
<dbReference type="EMBL" id="JACHGH010000007">
    <property type="protein sequence ID" value="MBB6454069.1"/>
    <property type="molecule type" value="Genomic_DNA"/>
</dbReference>
<dbReference type="GO" id="GO:0016020">
    <property type="term" value="C:membrane"/>
    <property type="evidence" value="ECO:0007669"/>
    <property type="project" value="InterPro"/>
</dbReference>
<keyword evidence="1" id="KW-0472">Membrane</keyword>
<dbReference type="PIRSF" id="PIRSF031509">
    <property type="entry name" value="Cell_wall_LiaF/YvqF"/>
    <property type="match status" value="1"/>
</dbReference>
<sequence>MFQRLSTDTFNLIILIAFALFAIEVIFFNGWLIFSFLFTSLIMYIGWKNFSDSWGKILFLIGAIVLFFTILNMMAVRFLLVVLIFLFFRHYQRMKNHPDTYSPHFVKPDSDDEQEPLIQIKPLFDQRMFGDQTTPNTAYEWRDINIHGGFGDRILDLGNTVLPDQSVVSIRHFIGNIIIYVPYEVEVSVHHSSIFGRAYILGEQDLKLFNQSIAYRTEGYETNYPRVKMVTSILSGDIEVRRI</sequence>
<reference evidence="3 4" key="1">
    <citation type="submission" date="2020-08" db="EMBL/GenBank/DDBJ databases">
        <title>Genomic Encyclopedia of Type Strains, Phase IV (KMG-IV): sequencing the most valuable type-strain genomes for metagenomic binning, comparative biology and taxonomic classification.</title>
        <authorList>
            <person name="Goeker M."/>
        </authorList>
    </citation>
    <scope>NUCLEOTIDE SEQUENCE [LARGE SCALE GENOMIC DNA]</scope>
    <source>
        <strain evidence="3 4">DSM 19612</strain>
    </source>
</reference>
<feature type="domain" description="Cell wall-active antibiotics response LiaF-like C-terminal" evidence="2">
    <location>
        <begin position="128"/>
        <end position="240"/>
    </location>
</feature>
<dbReference type="Proteomes" id="UP000581688">
    <property type="component" value="Unassembled WGS sequence"/>
</dbReference>
<comment type="caution">
    <text evidence="3">The sequence shown here is derived from an EMBL/GenBank/DDBJ whole genome shotgun (WGS) entry which is preliminary data.</text>
</comment>
<dbReference type="InterPro" id="IPR016975">
    <property type="entry name" value="Cell_wall_LiaF"/>
</dbReference>
<dbReference type="RefSeq" id="WP_174496826.1">
    <property type="nucleotide sequence ID" value="NZ_CADDWK010000009.1"/>
</dbReference>
<dbReference type="AlphaFoldDB" id="A0A841Q6C6"/>
<dbReference type="NCBIfam" id="NF040535">
    <property type="entry name" value="LiaF_C_term"/>
    <property type="match status" value="1"/>
</dbReference>
<proteinExistence type="predicted"/>
<accession>A0A841Q6C6</accession>
<evidence type="ECO:0000256" key="1">
    <source>
        <dbReference type="SAM" id="Phobius"/>
    </source>
</evidence>
<organism evidence="3 4">
    <name type="scientific">Salirhabdus euzebyi</name>
    <dbReference type="NCBI Taxonomy" id="394506"/>
    <lineage>
        <taxon>Bacteria</taxon>
        <taxon>Bacillati</taxon>
        <taxon>Bacillota</taxon>
        <taxon>Bacilli</taxon>
        <taxon>Bacillales</taxon>
        <taxon>Bacillaceae</taxon>
        <taxon>Salirhabdus</taxon>
    </lineage>
</organism>
<protein>
    <submittedName>
        <fullName evidence="3">Lia operon protein LiaF</fullName>
    </submittedName>
</protein>
<dbReference type="Pfam" id="PF09922">
    <property type="entry name" value="LiaF-like_C"/>
    <property type="match status" value="1"/>
</dbReference>
<gene>
    <name evidence="3" type="ORF">HNQ94_002520</name>
</gene>